<gene>
    <name evidence="1" type="ORF">LPLAT_LOCUS5541</name>
</gene>
<accession>A0AAV2MXS8</accession>
<name>A0AAV2MXS8_9HYME</name>
<dbReference type="Proteomes" id="UP001497644">
    <property type="component" value="Unassembled WGS sequence"/>
</dbReference>
<evidence type="ECO:0008006" key="3">
    <source>
        <dbReference type="Google" id="ProtNLM"/>
    </source>
</evidence>
<evidence type="ECO:0000313" key="1">
    <source>
        <dbReference type="EMBL" id="CAL1672135.1"/>
    </source>
</evidence>
<reference evidence="1" key="1">
    <citation type="submission" date="2024-04" db="EMBL/GenBank/DDBJ databases">
        <authorList>
            <consortium name="Molecular Ecology Group"/>
        </authorList>
    </citation>
    <scope>NUCLEOTIDE SEQUENCE</scope>
</reference>
<proteinExistence type="predicted"/>
<protein>
    <recommendedName>
        <fullName evidence="3">Gag-pol polyprotein</fullName>
    </recommendedName>
</protein>
<organism evidence="1 2">
    <name type="scientific">Lasius platythorax</name>
    <dbReference type="NCBI Taxonomy" id="488582"/>
    <lineage>
        <taxon>Eukaryota</taxon>
        <taxon>Metazoa</taxon>
        <taxon>Ecdysozoa</taxon>
        <taxon>Arthropoda</taxon>
        <taxon>Hexapoda</taxon>
        <taxon>Insecta</taxon>
        <taxon>Pterygota</taxon>
        <taxon>Neoptera</taxon>
        <taxon>Endopterygota</taxon>
        <taxon>Hymenoptera</taxon>
        <taxon>Apocrita</taxon>
        <taxon>Aculeata</taxon>
        <taxon>Formicoidea</taxon>
        <taxon>Formicidae</taxon>
        <taxon>Formicinae</taxon>
        <taxon>Lasius</taxon>
        <taxon>Lasius</taxon>
    </lineage>
</organism>
<dbReference type="AlphaFoldDB" id="A0AAV2MXS8"/>
<comment type="caution">
    <text evidence="1">The sequence shown here is derived from an EMBL/GenBank/DDBJ whole genome shotgun (WGS) entry which is preliminary data.</text>
</comment>
<evidence type="ECO:0000313" key="2">
    <source>
        <dbReference type="Proteomes" id="UP001497644"/>
    </source>
</evidence>
<keyword evidence="2" id="KW-1185">Reference proteome</keyword>
<dbReference type="EMBL" id="CAXIPU020000446">
    <property type="protein sequence ID" value="CAL1672135.1"/>
    <property type="molecule type" value="Genomic_DNA"/>
</dbReference>
<dbReference type="PANTHER" id="PTHR11439">
    <property type="entry name" value="GAG-POL-RELATED RETROTRANSPOSON"/>
    <property type="match status" value="1"/>
</dbReference>
<sequence>MTDAKTVATPAEYNTHLSTEMSNNTLEITVPYREAIGSLMFAACISRPDIMYAVSVVSRYLTKPGHEHWLAVKRILRYIKGTINYGIVYEGTVEDWRLIGFTDADYAGDQDTRKSTSGYIFTLCGGPVS</sequence>